<evidence type="ECO:0000313" key="4">
    <source>
        <dbReference type="Proteomes" id="UP000235145"/>
    </source>
</evidence>
<organism evidence="3 4">
    <name type="scientific">Lactuca sativa</name>
    <name type="common">Garden lettuce</name>
    <dbReference type="NCBI Taxonomy" id="4236"/>
    <lineage>
        <taxon>Eukaryota</taxon>
        <taxon>Viridiplantae</taxon>
        <taxon>Streptophyta</taxon>
        <taxon>Embryophyta</taxon>
        <taxon>Tracheophyta</taxon>
        <taxon>Spermatophyta</taxon>
        <taxon>Magnoliopsida</taxon>
        <taxon>eudicotyledons</taxon>
        <taxon>Gunneridae</taxon>
        <taxon>Pentapetalae</taxon>
        <taxon>asterids</taxon>
        <taxon>campanulids</taxon>
        <taxon>Asterales</taxon>
        <taxon>Asteraceae</taxon>
        <taxon>Cichorioideae</taxon>
        <taxon>Cichorieae</taxon>
        <taxon>Lactucinae</taxon>
        <taxon>Lactuca</taxon>
    </lineage>
</organism>
<accession>A0A9R1V5C8</accession>
<keyword evidence="2" id="KW-0732">Signal</keyword>
<evidence type="ECO:0000256" key="2">
    <source>
        <dbReference type="SAM" id="SignalP"/>
    </source>
</evidence>
<feature type="region of interest" description="Disordered" evidence="1">
    <location>
        <begin position="202"/>
        <end position="238"/>
    </location>
</feature>
<dbReference type="Proteomes" id="UP000235145">
    <property type="component" value="Unassembled WGS sequence"/>
</dbReference>
<sequence>MLRRVFVVEALDRQWLLLLLHLLLPNEMSNSKLTIHSARTPRFNFWEWVEDDEYQLQKNSDLGQIYNLTFKLGNLENEISYCRKKLEEEKNSDLVFRQELDKVKWKLFTHKASLFVLFFLYVKHYQNIPKHTGPKMLKYQNIPKDVPSLSYCAKRYYKTQDSKTCKIKQHIEFKSPVGGSGTLASTSLSLSKSLSLSLSNMTTCSTSNSASRSTLPVKGEKIRNGTQVGNTTSSSLSLSSSSLASFTSSRILLRMGLPHNLFKNSSSSVLSNVCTSSSGSCSHSLISEICDSVSSSSITSDSSSPVNNSLSAQSRMGSFLWSKYTFILSSCLSM</sequence>
<comment type="caution">
    <text evidence="3">The sequence shown here is derived from an EMBL/GenBank/DDBJ whole genome shotgun (WGS) entry which is preliminary data.</text>
</comment>
<feature type="chain" id="PRO_5040465305" evidence="2">
    <location>
        <begin position="32"/>
        <end position="334"/>
    </location>
</feature>
<feature type="signal peptide" evidence="2">
    <location>
        <begin position="1"/>
        <end position="31"/>
    </location>
</feature>
<gene>
    <name evidence="3" type="ORF">LSAT_V11C600340750</name>
</gene>
<keyword evidence="4" id="KW-1185">Reference proteome</keyword>
<dbReference type="EMBL" id="NBSK02000006">
    <property type="protein sequence ID" value="KAJ0198648.1"/>
    <property type="molecule type" value="Genomic_DNA"/>
</dbReference>
<evidence type="ECO:0000256" key="1">
    <source>
        <dbReference type="SAM" id="MobiDB-lite"/>
    </source>
</evidence>
<protein>
    <submittedName>
        <fullName evidence="3">Uncharacterized protein</fullName>
    </submittedName>
</protein>
<reference evidence="3 4" key="1">
    <citation type="journal article" date="2017" name="Nat. Commun.">
        <title>Genome assembly with in vitro proximity ligation data and whole-genome triplication in lettuce.</title>
        <authorList>
            <person name="Reyes-Chin-Wo S."/>
            <person name="Wang Z."/>
            <person name="Yang X."/>
            <person name="Kozik A."/>
            <person name="Arikit S."/>
            <person name="Song C."/>
            <person name="Xia L."/>
            <person name="Froenicke L."/>
            <person name="Lavelle D.O."/>
            <person name="Truco M.J."/>
            <person name="Xia R."/>
            <person name="Zhu S."/>
            <person name="Xu C."/>
            <person name="Xu H."/>
            <person name="Xu X."/>
            <person name="Cox K."/>
            <person name="Korf I."/>
            <person name="Meyers B.C."/>
            <person name="Michelmore R.W."/>
        </authorList>
    </citation>
    <scope>NUCLEOTIDE SEQUENCE [LARGE SCALE GENOMIC DNA]</scope>
    <source>
        <strain evidence="4">cv. Salinas</strain>
        <tissue evidence="3">Seedlings</tissue>
    </source>
</reference>
<name>A0A9R1V5C8_LACSA</name>
<feature type="compositionally biased region" description="Low complexity" evidence="1">
    <location>
        <begin position="202"/>
        <end position="211"/>
    </location>
</feature>
<dbReference type="AlphaFoldDB" id="A0A9R1V5C8"/>
<evidence type="ECO:0000313" key="3">
    <source>
        <dbReference type="EMBL" id="KAJ0198648.1"/>
    </source>
</evidence>
<proteinExistence type="predicted"/>